<reference evidence="2" key="1">
    <citation type="journal article" date="2023" name="bioRxiv">
        <title>Improved chromosome-level genome assembly for marigold (Tagetes erecta).</title>
        <authorList>
            <person name="Jiang F."/>
            <person name="Yuan L."/>
            <person name="Wang S."/>
            <person name="Wang H."/>
            <person name="Xu D."/>
            <person name="Wang A."/>
            <person name="Fan W."/>
        </authorList>
    </citation>
    <scope>NUCLEOTIDE SEQUENCE</scope>
    <source>
        <strain evidence="2">WSJ</strain>
        <tissue evidence="2">Leaf</tissue>
    </source>
</reference>
<dbReference type="AlphaFoldDB" id="A0AAD8P6Q5"/>
<feature type="signal peptide" evidence="1">
    <location>
        <begin position="1"/>
        <end position="24"/>
    </location>
</feature>
<sequence length="84" mass="7674">MSCSTKFITLFLLLIGVLVCTPAARKLISTGTDFGAGINGSGDADGEINGGADGGFGDVVGAGAGGGGGGLGFGLGVGGAGGLP</sequence>
<accession>A0AAD8P6Q5</accession>
<comment type="caution">
    <text evidence="2">The sequence shown here is derived from an EMBL/GenBank/DDBJ whole genome shotgun (WGS) entry which is preliminary data.</text>
</comment>
<evidence type="ECO:0000256" key="1">
    <source>
        <dbReference type="SAM" id="SignalP"/>
    </source>
</evidence>
<dbReference type="EMBL" id="JAUHHV010000001">
    <property type="protein sequence ID" value="KAK1435618.1"/>
    <property type="molecule type" value="Genomic_DNA"/>
</dbReference>
<feature type="chain" id="PRO_5042189444" evidence="1">
    <location>
        <begin position="25"/>
        <end position="84"/>
    </location>
</feature>
<organism evidence="2 3">
    <name type="scientific">Tagetes erecta</name>
    <name type="common">African marigold</name>
    <dbReference type="NCBI Taxonomy" id="13708"/>
    <lineage>
        <taxon>Eukaryota</taxon>
        <taxon>Viridiplantae</taxon>
        <taxon>Streptophyta</taxon>
        <taxon>Embryophyta</taxon>
        <taxon>Tracheophyta</taxon>
        <taxon>Spermatophyta</taxon>
        <taxon>Magnoliopsida</taxon>
        <taxon>eudicotyledons</taxon>
        <taxon>Gunneridae</taxon>
        <taxon>Pentapetalae</taxon>
        <taxon>asterids</taxon>
        <taxon>campanulids</taxon>
        <taxon>Asterales</taxon>
        <taxon>Asteraceae</taxon>
        <taxon>Asteroideae</taxon>
        <taxon>Heliantheae alliance</taxon>
        <taxon>Tageteae</taxon>
        <taxon>Tagetes</taxon>
    </lineage>
</organism>
<name>A0AAD8P6Q5_TARER</name>
<evidence type="ECO:0000313" key="2">
    <source>
        <dbReference type="EMBL" id="KAK1435618.1"/>
    </source>
</evidence>
<gene>
    <name evidence="2" type="ORF">QVD17_01384</name>
</gene>
<keyword evidence="1" id="KW-0732">Signal</keyword>
<dbReference type="Proteomes" id="UP001229421">
    <property type="component" value="Unassembled WGS sequence"/>
</dbReference>
<keyword evidence="3" id="KW-1185">Reference proteome</keyword>
<protein>
    <submittedName>
        <fullName evidence="2">Uncharacterized protein</fullName>
    </submittedName>
</protein>
<evidence type="ECO:0000313" key="3">
    <source>
        <dbReference type="Proteomes" id="UP001229421"/>
    </source>
</evidence>
<proteinExistence type="predicted"/>